<feature type="compositionally biased region" description="Polar residues" evidence="11">
    <location>
        <begin position="521"/>
        <end position="548"/>
    </location>
</feature>
<evidence type="ECO:0000256" key="3">
    <source>
        <dbReference type="ARBA" id="ARBA00022527"/>
    </source>
</evidence>
<dbReference type="PROSITE" id="PS50011">
    <property type="entry name" value="PROTEIN_KINASE_DOM"/>
    <property type="match status" value="1"/>
</dbReference>
<dbReference type="GO" id="GO:0004674">
    <property type="term" value="F:protein serine/threonine kinase activity"/>
    <property type="evidence" value="ECO:0007669"/>
    <property type="project" value="UniProtKB-KW"/>
</dbReference>
<feature type="compositionally biased region" description="Low complexity" evidence="11">
    <location>
        <begin position="785"/>
        <end position="796"/>
    </location>
</feature>
<feature type="region of interest" description="Disordered" evidence="11">
    <location>
        <begin position="407"/>
        <end position="568"/>
    </location>
</feature>
<comment type="similarity">
    <text evidence="1">Belongs to the protein kinase superfamily. NEK Ser/Thr protein kinase family. NIMA subfamily.</text>
</comment>
<evidence type="ECO:0000256" key="8">
    <source>
        <dbReference type="ARBA" id="ARBA00047899"/>
    </source>
</evidence>
<keyword evidence="14" id="KW-1185">Reference proteome</keyword>
<feature type="compositionally biased region" description="Low complexity" evidence="11">
    <location>
        <begin position="425"/>
        <end position="440"/>
    </location>
</feature>
<evidence type="ECO:0000256" key="1">
    <source>
        <dbReference type="ARBA" id="ARBA00010886"/>
    </source>
</evidence>
<keyword evidence="5 10" id="KW-0547">Nucleotide-binding</keyword>
<dbReference type="SMART" id="SM00220">
    <property type="entry name" value="S_TKc"/>
    <property type="match status" value="1"/>
</dbReference>
<dbReference type="OMA" id="AQIGSEC"/>
<protein>
    <recommendedName>
        <fullName evidence="2">non-specific serine/threonine protein kinase</fullName>
        <ecNumber evidence="2">2.7.11.1</ecNumber>
    </recommendedName>
</protein>
<dbReference type="EMBL" id="JAHRHJ020003813">
    <property type="protein sequence ID" value="KAH9289181.1"/>
    <property type="molecule type" value="Genomic_DNA"/>
</dbReference>
<name>A0AA38F4Y3_TAXCH</name>
<dbReference type="FunFam" id="3.30.200.20:FF:000108">
    <property type="entry name" value="Serine/threonine-protein kinase Nek2"/>
    <property type="match status" value="1"/>
</dbReference>
<keyword evidence="7 10" id="KW-0067">ATP-binding</keyword>
<feature type="compositionally biased region" description="Low complexity" evidence="11">
    <location>
        <begin position="555"/>
        <end position="565"/>
    </location>
</feature>
<evidence type="ECO:0000256" key="5">
    <source>
        <dbReference type="ARBA" id="ARBA00022741"/>
    </source>
</evidence>
<evidence type="ECO:0000256" key="2">
    <source>
        <dbReference type="ARBA" id="ARBA00012513"/>
    </source>
</evidence>
<reference evidence="13 14" key="1">
    <citation type="journal article" date="2021" name="Nat. Plants">
        <title>The Taxus genome provides insights into paclitaxel biosynthesis.</title>
        <authorList>
            <person name="Xiong X."/>
            <person name="Gou J."/>
            <person name="Liao Q."/>
            <person name="Li Y."/>
            <person name="Zhou Q."/>
            <person name="Bi G."/>
            <person name="Li C."/>
            <person name="Du R."/>
            <person name="Wang X."/>
            <person name="Sun T."/>
            <person name="Guo L."/>
            <person name="Liang H."/>
            <person name="Lu P."/>
            <person name="Wu Y."/>
            <person name="Zhang Z."/>
            <person name="Ro D.K."/>
            <person name="Shang Y."/>
            <person name="Huang S."/>
            <person name="Yan J."/>
        </authorList>
    </citation>
    <scope>NUCLEOTIDE SEQUENCE [LARGE SCALE GENOMIC DNA]</scope>
    <source>
        <strain evidence="13">Ta-2019</strain>
    </source>
</reference>
<sequence length="872" mass="97147">FLRALELAYMESKMDNYEVMEQIGKGAFGSAILVLHKLEKKKYVLKKIRLARQTDRCKRSAHQEMALISKVNHPYIVEYKESWVEKGCYVCIVLGFCEGGDMAEMMKKANGVYFPEEKLCKWFVQLLLAVDYLHSNHILHRDVKCSNIFLTKEQNVRLGDFGLAKRLNPDDLTSSVVGTPNYMCPELLADIPYGFKSDIWSLGCCMYEMTAHRPAFKAFDMQGLINKINKSTIGPLPSMYSSAFKSLIKSMLRKNPEQRPGASELLRHPHLQPYIAKSRMHFGFTHCPTPDRLLNDGYCLEQENLDGTHSSSDKESSSNSDRTCPVRPPRDYVNARDSALQDSISHNIGREGTWPYKGKDLPKSSKQGIVNNYKAVQESDNLNLWSEDIPLDKHCALRFLAENPESVADGKDEKHSMVHKKNSPATAAKRLAKGAAGSGSPQTPDRLLPTPRLKADSVKKAHFTQARQSLPNGEPSPRFGLTPKSDGKYAHTKQSQRPSCVPGSTPRVSTRRASLPLPTKPSVSRPTFMLNSPRNETPNVKVVNNESVTPRPRKSSLTSRSSTPSFGRVQSFAERLHNTSEDATIESPYFSKAINSRHSDRYNYSGLQAMQSPDVSVNAPRLDRIAEFSIAPSDKLLPTAKQKVKDVPLDTPGKKSFHLRTESRPDRLQGERTASSSSGSEQDDANGDRTQEKCTIQINAKSKASAPIQVKPAFNDVIHVIRHSTFRIGTDQSEPETGSGCDLLQGRMDMSSFLEVGNGDLDVLSVPTGTTVTGPHITDQHHKTTSTSSRDSDYSQQRARGGIDLKSYQQRAEALEGLLELSAQLLQQHRLEELGIVLRPFGCGKVSPRETAIWLTKSLKGALSYDHYMGRE</sequence>
<dbReference type="Pfam" id="PF00069">
    <property type="entry name" value="Pkinase"/>
    <property type="match status" value="1"/>
</dbReference>
<dbReference type="EC" id="2.7.11.1" evidence="2"/>
<dbReference type="PROSITE" id="PS00107">
    <property type="entry name" value="PROTEIN_KINASE_ATP"/>
    <property type="match status" value="1"/>
</dbReference>
<dbReference type="Proteomes" id="UP000824469">
    <property type="component" value="Unassembled WGS sequence"/>
</dbReference>
<evidence type="ECO:0000313" key="13">
    <source>
        <dbReference type="EMBL" id="KAH9289181.1"/>
    </source>
</evidence>
<evidence type="ECO:0000256" key="10">
    <source>
        <dbReference type="PROSITE-ProRule" id="PRU10141"/>
    </source>
</evidence>
<proteinExistence type="inferred from homology"/>
<dbReference type="Gene3D" id="3.30.200.20">
    <property type="entry name" value="Phosphorylase Kinase, domain 1"/>
    <property type="match status" value="1"/>
</dbReference>
<feature type="region of interest" description="Disordered" evidence="11">
    <location>
        <begin position="771"/>
        <end position="796"/>
    </location>
</feature>
<organism evidence="13 14">
    <name type="scientific">Taxus chinensis</name>
    <name type="common">Chinese yew</name>
    <name type="synonym">Taxus wallichiana var. chinensis</name>
    <dbReference type="NCBI Taxonomy" id="29808"/>
    <lineage>
        <taxon>Eukaryota</taxon>
        <taxon>Viridiplantae</taxon>
        <taxon>Streptophyta</taxon>
        <taxon>Embryophyta</taxon>
        <taxon>Tracheophyta</taxon>
        <taxon>Spermatophyta</taxon>
        <taxon>Pinopsida</taxon>
        <taxon>Pinidae</taxon>
        <taxon>Conifers II</taxon>
        <taxon>Cupressales</taxon>
        <taxon>Taxaceae</taxon>
        <taxon>Taxus</taxon>
    </lineage>
</organism>
<keyword evidence="6" id="KW-0418">Kinase</keyword>
<dbReference type="AlphaFoldDB" id="A0AA38F4Y3"/>
<keyword evidence="3" id="KW-0723">Serine/threonine-protein kinase</keyword>
<evidence type="ECO:0000256" key="9">
    <source>
        <dbReference type="ARBA" id="ARBA00048679"/>
    </source>
</evidence>
<evidence type="ECO:0000259" key="12">
    <source>
        <dbReference type="PROSITE" id="PS50011"/>
    </source>
</evidence>
<dbReference type="InterPro" id="IPR017441">
    <property type="entry name" value="Protein_kinase_ATP_BS"/>
</dbReference>
<feature type="region of interest" description="Disordered" evidence="11">
    <location>
        <begin position="641"/>
        <end position="691"/>
    </location>
</feature>
<dbReference type="InterPro" id="IPR011009">
    <property type="entry name" value="Kinase-like_dom_sf"/>
</dbReference>
<comment type="catalytic activity">
    <reaction evidence="8">
        <text>L-threonyl-[protein] + ATP = O-phospho-L-threonyl-[protein] + ADP + H(+)</text>
        <dbReference type="Rhea" id="RHEA:46608"/>
        <dbReference type="Rhea" id="RHEA-COMP:11060"/>
        <dbReference type="Rhea" id="RHEA-COMP:11605"/>
        <dbReference type="ChEBI" id="CHEBI:15378"/>
        <dbReference type="ChEBI" id="CHEBI:30013"/>
        <dbReference type="ChEBI" id="CHEBI:30616"/>
        <dbReference type="ChEBI" id="CHEBI:61977"/>
        <dbReference type="ChEBI" id="CHEBI:456216"/>
        <dbReference type="EC" id="2.7.11.1"/>
    </reaction>
</comment>
<feature type="compositionally biased region" description="Basic and acidic residues" evidence="11">
    <location>
        <begin position="659"/>
        <end position="670"/>
    </location>
</feature>
<evidence type="ECO:0000313" key="14">
    <source>
        <dbReference type="Proteomes" id="UP000824469"/>
    </source>
</evidence>
<dbReference type="CDD" id="cd08215">
    <property type="entry name" value="STKc_Nek"/>
    <property type="match status" value="1"/>
</dbReference>
<feature type="domain" description="Protein kinase" evidence="12">
    <location>
        <begin position="17"/>
        <end position="271"/>
    </location>
</feature>
<evidence type="ECO:0000256" key="6">
    <source>
        <dbReference type="ARBA" id="ARBA00022777"/>
    </source>
</evidence>
<dbReference type="PROSITE" id="PS00108">
    <property type="entry name" value="PROTEIN_KINASE_ST"/>
    <property type="match status" value="1"/>
</dbReference>
<dbReference type="InterPro" id="IPR008271">
    <property type="entry name" value="Ser/Thr_kinase_AS"/>
</dbReference>
<dbReference type="PANTHER" id="PTHR43671">
    <property type="entry name" value="SERINE/THREONINE-PROTEIN KINASE NEK"/>
    <property type="match status" value="1"/>
</dbReference>
<dbReference type="Gene3D" id="1.10.510.10">
    <property type="entry name" value="Transferase(Phosphotransferase) domain 1"/>
    <property type="match status" value="1"/>
</dbReference>
<evidence type="ECO:0000256" key="11">
    <source>
        <dbReference type="SAM" id="MobiDB-lite"/>
    </source>
</evidence>
<keyword evidence="4" id="KW-0808">Transferase</keyword>
<gene>
    <name evidence="13" type="ORF">KI387_033298</name>
</gene>
<feature type="non-terminal residue" evidence="13">
    <location>
        <position position="872"/>
    </location>
</feature>
<evidence type="ECO:0000256" key="4">
    <source>
        <dbReference type="ARBA" id="ARBA00022679"/>
    </source>
</evidence>
<dbReference type="SUPFAM" id="SSF56112">
    <property type="entry name" value="Protein kinase-like (PK-like)"/>
    <property type="match status" value="1"/>
</dbReference>
<accession>A0AA38F4Y3</accession>
<dbReference type="PANTHER" id="PTHR43671:SF98">
    <property type="entry name" value="SERINE_THREONINE-PROTEIN KINASE NEK11"/>
    <property type="match status" value="1"/>
</dbReference>
<comment type="catalytic activity">
    <reaction evidence="9">
        <text>L-seryl-[protein] + ATP = O-phospho-L-seryl-[protein] + ADP + H(+)</text>
        <dbReference type="Rhea" id="RHEA:17989"/>
        <dbReference type="Rhea" id="RHEA-COMP:9863"/>
        <dbReference type="Rhea" id="RHEA-COMP:11604"/>
        <dbReference type="ChEBI" id="CHEBI:15378"/>
        <dbReference type="ChEBI" id="CHEBI:29999"/>
        <dbReference type="ChEBI" id="CHEBI:30616"/>
        <dbReference type="ChEBI" id="CHEBI:83421"/>
        <dbReference type="ChEBI" id="CHEBI:456216"/>
        <dbReference type="EC" id="2.7.11.1"/>
    </reaction>
</comment>
<feature type="binding site" evidence="10">
    <location>
        <position position="46"/>
    </location>
    <ligand>
        <name>ATP</name>
        <dbReference type="ChEBI" id="CHEBI:30616"/>
    </ligand>
</feature>
<dbReference type="InterPro" id="IPR000719">
    <property type="entry name" value="Prot_kinase_dom"/>
</dbReference>
<dbReference type="InterPro" id="IPR050660">
    <property type="entry name" value="NEK_Ser/Thr_kinase"/>
</dbReference>
<comment type="caution">
    <text evidence="13">The sequence shown here is derived from an EMBL/GenBank/DDBJ whole genome shotgun (WGS) entry which is preliminary data.</text>
</comment>
<dbReference type="GO" id="GO:0005524">
    <property type="term" value="F:ATP binding"/>
    <property type="evidence" value="ECO:0007669"/>
    <property type="project" value="UniProtKB-UniRule"/>
</dbReference>
<feature type="region of interest" description="Disordered" evidence="11">
    <location>
        <begin position="305"/>
        <end position="332"/>
    </location>
</feature>
<evidence type="ECO:0000256" key="7">
    <source>
        <dbReference type="ARBA" id="ARBA00022840"/>
    </source>
</evidence>